<keyword evidence="3" id="KW-1185">Reference proteome</keyword>
<gene>
    <name evidence="2" type="ORF">K0U00_35295</name>
</gene>
<dbReference type="EMBL" id="JAHZIK010001589">
    <property type="protein sequence ID" value="MBW7459333.1"/>
    <property type="molecule type" value="Genomic_DNA"/>
</dbReference>
<evidence type="ECO:0000259" key="1">
    <source>
        <dbReference type="Pfam" id="PF08532"/>
    </source>
</evidence>
<accession>A0ABS7CEJ6</accession>
<dbReference type="Pfam" id="PF08532">
    <property type="entry name" value="Glyco_hydro_42M"/>
    <property type="match status" value="1"/>
</dbReference>
<sequence>TITGEPGPNYEAVQQYIKQYGADTELSVASGAAPARIGLYYHFDSSWCYQLSVGDRLNYTDYTVNTVYKTLYEAHTGLIDIFYSAGQIGQHELIAVSLHTIYDPQLEQRLIAYVHAGGKLIVTADLFRKDDRNVYLTEIPRLFRELLDWHENNFVTDGIPERRAVYLTHKSGQGQTWLLARDASQEEWLEVIETALEA</sequence>
<comment type="caution">
    <text evidence="2">The sequence shown here is derived from an EMBL/GenBank/DDBJ whole genome shotgun (WGS) entry which is preliminary data.</text>
</comment>
<proteinExistence type="predicted"/>
<feature type="domain" description="Beta-galactosidase trimerisation" evidence="1">
    <location>
        <begin position="35"/>
        <end position="170"/>
    </location>
</feature>
<evidence type="ECO:0000313" key="2">
    <source>
        <dbReference type="EMBL" id="MBW7459333.1"/>
    </source>
</evidence>
<dbReference type="SUPFAM" id="SSF52317">
    <property type="entry name" value="Class I glutamine amidotransferase-like"/>
    <property type="match status" value="1"/>
</dbReference>
<reference evidence="2 3" key="1">
    <citation type="submission" date="2021-07" db="EMBL/GenBank/DDBJ databases">
        <title>Paenibacillus radiodurans sp. nov., isolated from the southeastern edge of Tengger Desert.</title>
        <authorList>
            <person name="Zhang G."/>
        </authorList>
    </citation>
    <scope>NUCLEOTIDE SEQUENCE [LARGE SCALE GENOMIC DNA]</scope>
    <source>
        <strain evidence="2 3">CCM 7311</strain>
    </source>
</reference>
<dbReference type="InterPro" id="IPR029062">
    <property type="entry name" value="Class_I_gatase-like"/>
</dbReference>
<dbReference type="InterPro" id="IPR013738">
    <property type="entry name" value="Beta_galactosidase_Trimer"/>
</dbReference>
<feature type="non-terminal residue" evidence="2">
    <location>
        <position position="1"/>
    </location>
</feature>
<name>A0ABS7CEJ6_9BACL</name>
<protein>
    <submittedName>
        <fullName evidence="2">Beta-galactosidase trimerization domain-containing protein</fullName>
    </submittedName>
</protein>
<evidence type="ECO:0000313" key="3">
    <source>
        <dbReference type="Proteomes" id="UP001519887"/>
    </source>
</evidence>
<dbReference type="Proteomes" id="UP001519887">
    <property type="component" value="Unassembled WGS sequence"/>
</dbReference>
<organism evidence="2 3">
    <name type="scientific">Paenibacillus sepulcri</name>
    <dbReference type="NCBI Taxonomy" id="359917"/>
    <lineage>
        <taxon>Bacteria</taxon>
        <taxon>Bacillati</taxon>
        <taxon>Bacillota</taxon>
        <taxon>Bacilli</taxon>
        <taxon>Bacillales</taxon>
        <taxon>Paenibacillaceae</taxon>
        <taxon>Paenibacillus</taxon>
    </lineage>
</organism>
<dbReference type="Gene3D" id="3.40.50.880">
    <property type="match status" value="1"/>
</dbReference>